<accession>A0A656Z7F8</accession>
<dbReference type="AlphaFoldDB" id="A0A656Z7F8"/>
<evidence type="ECO:0000313" key="1">
    <source>
        <dbReference type="EMBL" id="KYB45256.1"/>
    </source>
</evidence>
<reference evidence="1" key="1">
    <citation type="submission" date="2016-02" db="EMBL/GenBank/DDBJ databases">
        <title>Genomic sequences of Ochrobactrum anthropi.</title>
        <authorList>
            <person name="Chudasama K.S."/>
            <person name="Thaker V.S."/>
        </authorList>
    </citation>
    <scope>NUCLEOTIDE SEQUENCE [LARGE SCALE GENOMIC DNA]</scope>
    <source>
        <strain evidence="1">SUBG007</strain>
    </source>
</reference>
<dbReference type="EMBL" id="LUAY01005815">
    <property type="protein sequence ID" value="KYB45256.1"/>
    <property type="molecule type" value="Genomic_DNA"/>
</dbReference>
<comment type="caution">
    <text evidence="1">The sequence shown here is derived from an EMBL/GenBank/DDBJ whole genome shotgun (WGS) entry which is preliminary data.</text>
</comment>
<gene>
    <name evidence="1" type="ORF">AB664_01340</name>
</gene>
<protein>
    <submittedName>
        <fullName evidence="1">Uncharacterized protein</fullName>
    </submittedName>
</protein>
<name>A0A656Z7F8_BRUAN</name>
<sequence length="100" mass="11517">MLRHVTTKQLAHALWHAVEEVVETGRKRSLINRHQVARCIGRKANLRMVKNLPRTHPAVMELHPGRVVRRLKGADQRQPLNDALRIVSWGPFVLMSETCQ</sequence>
<organism evidence="1">
    <name type="scientific">Brucella anthropi</name>
    <name type="common">Ochrobactrum anthropi</name>
    <dbReference type="NCBI Taxonomy" id="529"/>
    <lineage>
        <taxon>Bacteria</taxon>
        <taxon>Pseudomonadati</taxon>
        <taxon>Pseudomonadota</taxon>
        <taxon>Alphaproteobacteria</taxon>
        <taxon>Hyphomicrobiales</taxon>
        <taxon>Brucellaceae</taxon>
        <taxon>Brucella/Ochrobactrum group</taxon>
        <taxon>Brucella</taxon>
    </lineage>
</organism>
<proteinExistence type="predicted"/>